<dbReference type="EMBL" id="JBHSJB010000049">
    <property type="protein sequence ID" value="MFC5059803.1"/>
    <property type="molecule type" value="Genomic_DNA"/>
</dbReference>
<name>A0ABV9YC66_9PSEU</name>
<protein>
    <submittedName>
        <fullName evidence="1">Uncharacterized protein</fullName>
    </submittedName>
</protein>
<proteinExistence type="predicted"/>
<organism evidence="1 2">
    <name type="scientific">Saccharothrix xinjiangensis</name>
    <dbReference type="NCBI Taxonomy" id="204798"/>
    <lineage>
        <taxon>Bacteria</taxon>
        <taxon>Bacillati</taxon>
        <taxon>Actinomycetota</taxon>
        <taxon>Actinomycetes</taxon>
        <taxon>Pseudonocardiales</taxon>
        <taxon>Pseudonocardiaceae</taxon>
        <taxon>Saccharothrix</taxon>
    </lineage>
</organism>
<sequence length="159" mass="17038">MNSAQKAPEKKSAWKIFTVVAITATTPMLSGSGQAGAVAPTCGTTLESWTGPDDTAVYNGRLRQGWGDPAFHTIALVKGKATDRVTGQNGKFYFQLKGDYSASDVKENVLQFWVTDPQGEELKNELEFSRPVCDDSGNVTSAGLSFAAGKHLGQVDRVH</sequence>
<evidence type="ECO:0000313" key="1">
    <source>
        <dbReference type="EMBL" id="MFC5059803.1"/>
    </source>
</evidence>
<reference evidence="2" key="1">
    <citation type="journal article" date="2019" name="Int. J. Syst. Evol. Microbiol.">
        <title>The Global Catalogue of Microorganisms (GCM) 10K type strain sequencing project: providing services to taxonomists for standard genome sequencing and annotation.</title>
        <authorList>
            <consortium name="The Broad Institute Genomics Platform"/>
            <consortium name="The Broad Institute Genome Sequencing Center for Infectious Disease"/>
            <person name="Wu L."/>
            <person name="Ma J."/>
        </authorList>
    </citation>
    <scope>NUCLEOTIDE SEQUENCE [LARGE SCALE GENOMIC DNA]</scope>
    <source>
        <strain evidence="2">KCTC 12848</strain>
    </source>
</reference>
<evidence type="ECO:0000313" key="2">
    <source>
        <dbReference type="Proteomes" id="UP001595833"/>
    </source>
</evidence>
<comment type="caution">
    <text evidence="1">The sequence shown here is derived from an EMBL/GenBank/DDBJ whole genome shotgun (WGS) entry which is preliminary data.</text>
</comment>
<gene>
    <name evidence="1" type="ORF">ACFPFM_39340</name>
</gene>
<dbReference type="Proteomes" id="UP001595833">
    <property type="component" value="Unassembled WGS sequence"/>
</dbReference>
<dbReference type="RefSeq" id="WP_344038282.1">
    <property type="nucleotide sequence ID" value="NZ_BAAAKE010000010.1"/>
</dbReference>
<keyword evidence="2" id="KW-1185">Reference proteome</keyword>
<accession>A0ABV9YC66</accession>